<feature type="non-terminal residue" evidence="2">
    <location>
        <position position="1"/>
    </location>
</feature>
<dbReference type="Pfam" id="PF00078">
    <property type="entry name" value="RVT_1"/>
    <property type="match status" value="1"/>
</dbReference>
<proteinExistence type="evidence at transcript level"/>
<dbReference type="InterPro" id="IPR036691">
    <property type="entry name" value="Endo/exonu/phosph_ase_sf"/>
</dbReference>
<dbReference type="InterPro" id="IPR005135">
    <property type="entry name" value="Endo/exonuclease/phosphatase"/>
</dbReference>
<dbReference type="AlphaFoldDB" id="L7MGP0"/>
<dbReference type="Pfam" id="PF03372">
    <property type="entry name" value="Exo_endo_phos"/>
    <property type="match status" value="1"/>
</dbReference>
<evidence type="ECO:0000313" key="2">
    <source>
        <dbReference type="EMBL" id="JAA62438.1"/>
    </source>
</evidence>
<reference evidence="2" key="2">
    <citation type="journal article" date="2015" name="J. Proteomics">
        <title>Sexual differences in the sialomes of the zebra tick, Rhipicephalus pulchellus.</title>
        <authorList>
            <person name="Tan A.W."/>
            <person name="Francischetti I.M."/>
            <person name="Slovak M."/>
            <person name="Kini R.M."/>
            <person name="Ribeiro J.M."/>
        </authorList>
    </citation>
    <scope>NUCLEOTIDE SEQUENCE</scope>
    <source>
        <tissue evidence="2">Salivary gland</tissue>
    </source>
</reference>
<evidence type="ECO:0000259" key="1">
    <source>
        <dbReference type="PROSITE" id="PS50878"/>
    </source>
</evidence>
<dbReference type="InterPro" id="IPR043502">
    <property type="entry name" value="DNA/RNA_pol_sf"/>
</dbReference>
<dbReference type="SUPFAM" id="SSF56219">
    <property type="entry name" value="DNase I-like"/>
    <property type="match status" value="1"/>
</dbReference>
<dbReference type="GO" id="GO:0003824">
    <property type="term" value="F:catalytic activity"/>
    <property type="evidence" value="ECO:0007669"/>
    <property type="project" value="InterPro"/>
</dbReference>
<reference evidence="2" key="1">
    <citation type="submission" date="2012-11" db="EMBL/GenBank/DDBJ databases">
        <authorList>
            <person name="Lucero-Rivera Y.E."/>
            <person name="Tovar-Ramirez D."/>
        </authorList>
    </citation>
    <scope>NUCLEOTIDE SEQUENCE</scope>
    <source>
        <tissue evidence="2">Salivary gland</tissue>
    </source>
</reference>
<dbReference type="PANTHER" id="PTHR47510:SF3">
    <property type="entry name" value="ENDO_EXONUCLEASE_PHOSPHATASE DOMAIN-CONTAINING PROTEIN"/>
    <property type="match status" value="1"/>
</dbReference>
<dbReference type="InterPro" id="IPR000477">
    <property type="entry name" value="RT_dom"/>
</dbReference>
<dbReference type="Gene3D" id="3.60.10.10">
    <property type="entry name" value="Endonuclease/exonuclease/phosphatase"/>
    <property type="match status" value="1"/>
</dbReference>
<dbReference type="PANTHER" id="PTHR47510">
    <property type="entry name" value="REVERSE TRANSCRIPTASE DOMAIN-CONTAINING PROTEIN"/>
    <property type="match status" value="1"/>
</dbReference>
<dbReference type="GO" id="GO:0071897">
    <property type="term" value="P:DNA biosynthetic process"/>
    <property type="evidence" value="ECO:0007669"/>
    <property type="project" value="UniProtKB-ARBA"/>
</dbReference>
<organism evidence="2">
    <name type="scientific">Rhipicephalus pulchellus</name>
    <name type="common">Yellow backed tick</name>
    <name type="synonym">Dermacentor pulchellus</name>
    <dbReference type="NCBI Taxonomy" id="72859"/>
    <lineage>
        <taxon>Eukaryota</taxon>
        <taxon>Metazoa</taxon>
        <taxon>Ecdysozoa</taxon>
        <taxon>Arthropoda</taxon>
        <taxon>Chelicerata</taxon>
        <taxon>Arachnida</taxon>
        <taxon>Acari</taxon>
        <taxon>Parasitiformes</taxon>
        <taxon>Ixodida</taxon>
        <taxon>Ixodoidea</taxon>
        <taxon>Ixodidae</taxon>
        <taxon>Rhipicephalinae</taxon>
        <taxon>Rhipicephalus</taxon>
        <taxon>Rhipicephalus</taxon>
    </lineage>
</organism>
<dbReference type="EMBL" id="GACK01002596">
    <property type="protein sequence ID" value="JAA62438.1"/>
    <property type="molecule type" value="mRNA"/>
</dbReference>
<dbReference type="CDD" id="cd01650">
    <property type="entry name" value="RT_nLTR_like"/>
    <property type="match status" value="1"/>
</dbReference>
<sequence length="962" mass="109310">ISMDKSVFSLDEAKALFGEKQPSLSLLHLNIRSIRKHHDDLIALLSILDHAFSFVCLSETWLSSQDGNLYGLSGYTSEYCHREGYRSGGSAILVKSALSYKRRHDLFFRDCLCESVWLEVENINLQLPSKRNVIIACIYRSPSSSQIEFCRELEQLLNILVDENKDIVICGDININIIDPNSQSCSEYLRIYLSCGLSSLISVPTRCEIGGPNTLIDHLLSSLPTDHSTAGIVEYAATDHYPTLFCIGPVTRPQPEKYVRTFFDSKKFIDMIRAIDWANVLEQQCGDKAFECFFAKISECSNSCTSTTAMTRWFSSPRKPWISESLMRSIKKRDNLRKKLKAQPFNNTLRSRFNTYSNVLTSTLKDAKRKYYENKIRKNGNDTRRNWQVIKELLNISSTKNSILCVNHNSASITDPQDIADAFSDHFSITGSDQPNSMSLSLPRCSHSFYLFPTTPQEVCNIIKSLKTTGPGLDLIHPSSIKLVSEEISPAFAHVINKIFKDGIFPNRLKIGKVIPVLKKGDQKCMSNYRPICILSFFSKVIEKLIYNRLSKYLSKFNILTRDQFGFRENLSTELALLTFVERVKLAIDQGLLVGALFIDFTKAFDSIDHRILLGKLESYGIAGPPLELIRSYLTDRSYRVQIDGVLSSSKIINIGVPQGSILGSLLFLIFINHLPQILTHENCLLYADDTTIFTSERCSGALQDKLNTDLANVHSWCLKNKLLINPSKTTFMIFHSSKILPSHSIAVSLNNDVISRSQYTKFLGVVLDENLKFQCHAQSLIKKISFGIHIIIKTRSYFHQNILMSLYYAYIHSHISYCLSSWGNTYATHLHHLEILQKQALRLITFQPHTSSSAPIFSFLNVLPLRMLFNHKVVLLMFRLINTNLNIPGFTRSNLINSNTTRFSKQLNLLLPKVRTNYGRFTIAFSGISLWNSLPSDIKSSSFLLFKRRTKDHFIKSLSHA</sequence>
<feature type="domain" description="Reverse transcriptase" evidence="1">
    <location>
        <begin position="498"/>
        <end position="768"/>
    </location>
</feature>
<name>L7MGP0_RHIPC</name>
<protein>
    <submittedName>
        <fullName evidence="2">Putative tick transposon</fullName>
    </submittedName>
</protein>
<accession>L7MGP0</accession>
<dbReference type="SUPFAM" id="SSF56672">
    <property type="entry name" value="DNA/RNA polymerases"/>
    <property type="match status" value="1"/>
</dbReference>
<dbReference type="PROSITE" id="PS50878">
    <property type="entry name" value="RT_POL"/>
    <property type="match status" value="1"/>
</dbReference>